<dbReference type="RefSeq" id="WP_369278455.1">
    <property type="nucleotide sequence ID" value="NZ_JBJVMW010000042.1"/>
</dbReference>
<reference evidence="1 2" key="1">
    <citation type="submission" date="2024-12" db="EMBL/GenBank/DDBJ databases">
        <title>Forecasting of Potato common scab and diversities of Pathogenic streptomyces spp. in china.</title>
        <authorList>
            <person name="Handique U."/>
            <person name="Wu J."/>
        </authorList>
    </citation>
    <scope>NUCLEOTIDE SEQUENCE [LARGE SCALE GENOMIC DNA]</scope>
    <source>
        <strain evidence="1 2">ZRIMU1585</strain>
    </source>
</reference>
<sequence length="80" mass="9351">MSAAAWLLAALLVVLVVLVVLAADDSRWTRRRLPSVTQHTRPRPPYVPDAPPPVWQPRFYVIRGRRARAERARYRYPQEF</sequence>
<protein>
    <recommendedName>
        <fullName evidence="3">Secreted protein</fullName>
    </recommendedName>
</protein>
<evidence type="ECO:0000313" key="1">
    <source>
        <dbReference type="EMBL" id="MFM9653137.1"/>
    </source>
</evidence>
<dbReference type="EMBL" id="JBJVNE010000040">
    <property type="protein sequence ID" value="MFM9653137.1"/>
    <property type="molecule type" value="Genomic_DNA"/>
</dbReference>
<name>A0ABW9IYM0_STRGJ</name>
<dbReference type="Proteomes" id="UP001631993">
    <property type="component" value="Unassembled WGS sequence"/>
</dbReference>
<accession>A0ABW9IYM0</accession>
<evidence type="ECO:0000313" key="2">
    <source>
        <dbReference type="Proteomes" id="UP001631993"/>
    </source>
</evidence>
<gene>
    <name evidence="1" type="ORF">ACKI1S_44450</name>
</gene>
<keyword evidence="2" id="KW-1185">Reference proteome</keyword>
<organism evidence="1 2">
    <name type="scientific">Streptomyces galilaeus</name>
    <dbReference type="NCBI Taxonomy" id="33899"/>
    <lineage>
        <taxon>Bacteria</taxon>
        <taxon>Bacillati</taxon>
        <taxon>Actinomycetota</taxon>
        <taxon>Actinomycetes</taxon>
        <taxon>Kitasatosporales</taxon>
        <taxon>Streptomycetaceae</taxon>
        <taxon>Streptomyces</taxon>
    </lineage>
</organism>
<evidence type="ECO:0008006" key="3">
    <source>
        <dbReference type="Google" id="ProtNLM"/>
    </source>
</evidence>
<proteinExistence type="predicted"/>
<comment type="caution">
    <text evidence="1">The sequence shown here is derived from an EMBL/GenBank/DDBJ whole genome shotgun (WGS) entry which is preliminary data.</text>
</comment>